<dbReference type="PANTHER" id="PTHR36840">
    <property type="entry name" value="BLL5714 PROTEIN"/>
    <property type="match status" value="1"/>
</dbReference>
<dbReference type="PANTHER" id="PTHR36840:SF1">
    <property type="entry name" value="BLL5714 PROTEIN"/>
    <property type="match status" value="1"/>
</dbReference>
<keyword evidence="1" id="KW-0472">Membrane</keyword>
<evidence type="ECO:0000256" key="1">
    <source>
        <dbReference type="SAM" id="Phobius"/>
    </source>
</evidence>
<comment type="caution">
    <text evidence="2">The sequence shown here is derived from an EMBL/GenBank/DDBJ whole genome shotgun (WGS) entry which is preliminary data.</text>
</comment>
<feature type="transmembrane region" description="Helical" evidence="1">
    <location>
        <begin position="158"/>
        <end position="176"/>
    </location>
</feature>
<evidence type="ECO:0000313" key="2">
    <source>
        <dbReference type="EMBL" id="GEO32381.1"/>
    </source>
</evidence>
<dbReference type="InterPro" id="IPR010640">
    <property type="entry name" value="Low_temperature_requirement_A"/>
</dbReference>
<feature type="transmembrane region" description="Helical" evidence="1">
    <location>
        <begin position="35"/>
        <end position="53"/>
    </location>
</feature>
<feature type="transmembrane region" description="Helical" evidence="1">
    <location>
        <begin position="219"/>
        <end position="239"/>
    </location>
</feature>
<keyword evidence="1" id="KW-0812">Transmembrane</keyword>
<dbReference type="AlphaFoldDB" id="A0A512D7C9"/>
<feature type="transmembrane region" description="Helical" evidence="1">
    <location>
        <begin position="94"/>
        <end position="113"/>
    </location>
</feature>
<proteinExistence type="predicted"/>
<feature type="transmembrane region" description="Helical" evidence="1">
    <location>
        <begin position="182"/>
        <end position="199"/>
    </location>
</feature>
<gene>
    <name evidence="2" type="ORF">CAE01nite_01060</name>
</gene>
<keyword evidence="1" id="KW-1133">Transmembrane helix</keyword>
<dbReference type="EMBL" id="BJYY01000001">
    <property type="protein sequence ID" value="GEO32381.1"/>
    <property type="molecule type" value="Genomic_DNA"/>
</dbReference>
<dbReference type="Proteomes" id="UP000321181">
    <property type="component" value="Unassembled WGS sequence"/>
</dbReference>
<sequence>MSVDTLVGRGRVRLAVPLVGRDPDEPHRAATPLELFFDLVFVVAVALAAASLHHGIADGHAPETVLGFTLVFFAVYWAWVNFTWFASSFDTDDLVFRLATFVTMGGALVFAAGVPRAVEGLDFDVAVIGYAIMRIAQIAEWLRVAASGGPRAPAGRRFVIGLLVLQTAWLTITAVAPERALVPLWILLALGEMGVPIWAERAARTSWHTGHIAERYGLFMIIVLGESVLAGSLAIQTVLDEGAFTAPLLQIVGGGLLVLFAMWWVYFERPEDWMLRRLPTAFVWSYLHLVVFAAVAAVGAGLAVALEHATGHGEIGATGAALSVAVPLAAYLLSLWSMYVRSDDAPIRRVGIPVLALLVLAAVLTPWPVLAMGVLLVVYIALKLRLGATSGAGAPVAAAGVGAATGAGATGSDQSATVSP</sequence>
<reference evidence="2 3" key="1">
    <citation type="submission" date="2019-07" db="EMBL/GenBank/DDBJ databases">
        <title>Whole genome shotgun sequence of Cellulomonas aerilata NBRC 106308.</title>
        <authorList>
            <person name="Hosoyama A."/>
            <person name="Uohara A."/>
            <person name="Ohji S."/>
            <person name="Ichikawa N."/>
        </authorList>
    </citation>
    <scope>NUCLEOTIDE SEQUENCE [LARGE SCALE GENOMIC DNA]</scope>
    <source>
        <strain evidence="2 3">NBRC 106308</strain>
    </source>
</reference>
<feature type="transmembrane region" description="Helical" evidence="1">
    <location>
        <begin position="245"/>
        <end position="266"/>
    </location>
</feature>
<organism evidence="2 3">
    <name type="scientific">Cellulomonas aerilata</name>
    <dbReference type="NCBI Taxonomy" id="515326"/>
    <lineage>
        <taxon>Bacteria</taxon>
        <taxon>Bacillati</taxon>
        <taxon>Actinomycetota</taxon>
        <taxon>Actinomycetes</taxon>
        <taxon>Micrococcales</taxon>
        <taxon>Cellulomonadaceae</taxon>
        <taxon>Cellulomonas</taxon>
    </lineage>
</organism>
<feature type="transmembrane region" description="Helical" evidence="1">
    <location>
        <begin position="318"/>
        <end position="340"/>
    </location>
</feature>
<name>A0A512D7C9_9CELL</name>
<dbReference type="Pfam" id="PF06772">
    <property type="entry name" value="LtrA"/>
    <property type="match status" value="1"/>
</dbReference>
<feature type="transmembrane region" description="Helical" evidence="1">
    <location>
        <begin position="352"/>
        <end position="382"/>
    </location>
</feature>
<protein>
    <submittedName>
        <fullName evidence="2">Membrane protein</fullName>
    </submittedName>
</protein>
<accession>A0A512D7C9</accession>
<feature type="transmembrane region" description="Helical" evidence="1">
    <location>
        <begin position="65"/>
        <end position="87"/>
    </location>
</feature>
<keyword evidence="3" id="KW-1185">Reference proteome</keyword>
<feature type="transmembrane region" description="Helical" evidence="1">
    <location>
        <begin position="286"/>
        <end position="306"/>
    </location>
</feature>
<evidence type="ECO:0000313" key="3">
    <source>
        <dbReference type="Proteomes" id="UP000321181"/>
    </source>
</evidence>
<dbReference type="RefSeq" id="WP_186816352.1">
    <property type="nucleotide sequence ID" value="NZ_BAAARM010000001.1"/>
</dbReference>